<dbReference type="InterPro" id="IPR013221">
    <property type="entry name" value="Mur_ligase_cen"/>
</dbReference>
<keyword evidence="1" id="KW-0436">Ligase</keyword>
<proteinExistence type="predicted"/>
<keyword evidence="3" id="KW-0067">ATP-binding</keyword>
<dbReference type="SUPFAM" id="SSF53623">
    <property type="entry name" value="MurD-like peptide ligases, catalytic domain"/>
    <property type="match status" value="1"/>
</dbReference>
<dbReference type="PANTHER" id="PTHR43024">
    <property type="entry name" value="UDP-N-ACETYLMURAMOYL-TRIPEPTIDE--D-ALANYL-D-ALANINE LIGASE"/>
    <property type="match status" value="1"/>
</dbReference>
<protein>
    <recommendedName>
        <fullName evidence="4">Mur ligase central domain-containing protein</fullName>
    </recommendedName>
</protein>
<name>A0A2M7D6B4_9BACT</name>
<accession>A0A2M7D6B4</accession>
<dbReference type="EMBL" id="PEUE01000037">
    <property type="protein sequence ID" value="PIV38524.1"/>
    <property type="molecule type" value="Genomic_DNA"/>
</dbReference>
<organism evidence="5 6">
    <name type="scientific">Candidatus Portnoybacteria bacterium CG02_land_8_20_14_3_00_45_8</name>
    <dbReference type="NCBI Taxonomy" id="1974807"/>
    <lineage>
        <taxon>Bacteria</taxon>
        <taxon>Candidatus Portnoyibacteriota</taxon>
    </lineage>
</organism>
<dbReference type="AlphaFoldDB" id="A0A2M7D6B4"/>
<comment type="caution">
    <text evidence="5">The sequence shown here is derived from an EMBL/GenBank/DDBJ whole genome shotgun (WGS) entry which is preliminary data.</text>
</comment>
<evidence type="ECO:0000256" key="3">
    <source>
        <dbReference type="ARBA" id="ARBA00022840"/>
    </source>
</evidence>
<gene>
    <name evidence="5" type="ORF">COS30_01585</name>
</gene>
<evidence type="ECO:0000259" key="4">
    <source>
        <dbReference type="Pfam" id="PF08245"/>
    </source>
</evidence>
<dbReference type="Gene3D" id="3.40.1190.10">
    <property type="entry name" value="Mur-like, catalytic domain"/>
    <property type="match status" value="1"/>
</dbReference>
<evidence type="ECO:0000256" key="2">
    <source>
        <dbReference type="ARBA" id="ARBA00022741"/>
    </source>
</evidence>
<feature type="domain" description="Mur ligase central" evidence="4">
    <location>
        <begin position="103"/>
        <end position="247"/>
    </location>
</feature>
<evidence type="ECO:0000256" key="1">
    <source>
        <dbReference type="ARBA" id="ARBA00022598"/>
    </source>
</evidence>
<dbReference type="GO" id="GO:0005524">
    <property type="term" value="F:ATP binding"/>
    <property type="evidence" value="ECO:0007669"/>
    <property type="project" value="UniProtKB-KW"/>
</dbReference>
<evidence type="ECO:0000313" key="6">
    <source>
        <dbReference type="Proteomes" id="UP000229247"/>
    </source>
</evidence>
<dbReference type="GO" id="GO:0016881">
    <property type="term" value="F:acid-amino acid ligase activity"/>
    <property type="evidence" value="ECO:0007669"/>
    <property type="project" value="InterPro"/>
</dbReference>
<dbReference type="Proteomes" id="UP000229247">
    <property type="component" value="Unassembled WGS sequence"/>
</dbReference>
<sequence length="258" mass="29534">MKVICRFILQYYLKYLTKLVLVVRRPLVVAVAGSANKAFFKEKIKESLRLTGLAVRSNPKNFNTLVGLPLAILDLPSGYHSYRGWLPIIFRSPLALWQRGFPKVLVLEFGVSDPGEMKKLLAIVKPKMAVITGITQRYLEAFSDVDELVGEYEYLVKKVAKKGLVVLNYDNARLRVVAKQARARVKFFSLQSDCPEEFDVKNFWRAKELGRGEIGEIVQVVHDMLDWQQELDRFGQHHIYALLAGLIVKEEILKQENV</sequence>
<dbReference type="InterPro" id="IPR036565">
    <property type="entry name" value="Mur-like_cat_sf"/>
</dbReference>
<dbReference type="InterPro" id="IPR051046">
    <property type="entry name" value="MurCDEF_CellWall_CoF430Synth"/>
</dbReference>
<evidence type="ECO:0000313" key="5">
    <source>
        <dbReference type="EMBL" id="PIV38524.1"/>
    </source>
</evidence>
<reference evidence="6" key="1">
    <citation type="submission" date="2017-09" db="EMBL/GenBank/DDBJ databases">
        <title>Depth-based differentiation of microbial function through sediment-hosted aquifers and enrichment of novel symbionts in the deep terrestrial subsurface.</title>
        <authorList>
            <person name="Probst A.J."/>
            <person name="Ladd B."/>
            <person name="Jarett J.K."/>
            <person name="Geller-Mcgrath D.E."/>
            <person name="Sieber C.M.K."/>
            <person name="Emerson J.B."/>
            <person name="Anantharaman K."/>
            <person name="Thomas B.C."/>
            <person name="Malmstrom R."/>
            <person name="Stieglmeier M."/>
            <person name="Klingl A."/>
            <person name="Woyke T."/>
            <person name="Ryan C.M."/>
            <person name="Banfield J.F."/>
        </authorList>
    </citation>
    <scope>NUCLEOTIDE SEQUENCE [LARGE SCALE GENOMIC DNA]</scope>
</reference>
<dbReference type="PANTHER" id="PTHR43024:SF1">
    <property type="entry name" value="UDP-N-ACETYLMURAMOYL-TRIPEPTIDE--D-ALANYL-D-ALANINE LIGASE"/>
    <property type="match status" value="1"/>
</dbReference>
<dbReference type="Pfam" id="PF08245">
    <property type="entry name" value="Mur_ligase_M"/>
    <property type="match status" value="1"/>
</dbReference>
<keyword evidence="2" id="KW-0547">Nucleotide-binding</keyword>